<organism evidence="10 11">
    <name type="scientific">Candidatus Gemmiger avistercoris</name>
    <dbReference type="NCBI Taxonomy" id="2838606"/>
    <lineage>
        <taxon>Bacteria</taxon>
        <taxon>Bacillati</taxon>
        <taxon>Bacillota</taxon>
        <taxon>Clostridia</taxon>
        <taxon>Eubacteriales</taxon>
        <taxon>Gemmiger</taxon>
    </lineage>
</organism>
<keyword evidence="8 9" id="KW-0472">Membrane</keyword>
<keyword evidence="7 9" id="KW-0811">Translocation</keyword>
<comment type="caution">
    <text evidence="10">The sequence shown here is derived from an EMBL/GenBank/DDBJ whole genome shotgun (WGS) entry which is preliminary data.</text>
</comment>
<protein>
    <recommendedName>
        <fullName evidence="9">Protein-export membrane protein SecG</fullName>
    </recommendedName>
</protein>
<comment type="subcellular location">
    <subcellularLocation>
        <location evidence="9">Cell membrane</location>
        <topology evidence="9">Multi-pass membrane protein</topology>
    </subcellularLocation>
    <subcellularLocation>
        <location evidence="1">Membrane</location>
        <topology evidence="1">Multi-pass membrane protein</topology>
    </subcellularLocation>
</comment>
<reference evidence="10" key="2">
    <citation type="submission" date="2021-04" db="EMBL/GenBank/DDBJ databases">
        <authorList>
            <person name="Gilroy R."/>
        </authorList>
    </citation>
    <scope>NUCLEOTIDE SEQUENCE</scope>
    <source>
        <strain evidence="10">CHK188-11489</strain>
    </source>
</reference>
<dbReference type="GO" id="GO:0005886">
    <property type="term" value="C:plasma membrane"/>
    <property type="evidence" value="ECO:0007669"/>
    <property type="project" value="UniProtKB-SubCell"/>
</dbReference>
<evidence type="ECO:0000256" key="5">
    <source>
        <dbReference type="ARBA" id="ARBA00022927"/>
    </source>
</evidence>
<keyword evidence="5 9" id="KW-0653">Protein transport</keyword>
<reference evidence="10" key="1">
    <citation type="journal article" date="2021" name="PeerJ">
        <title>Extensive microbial diversity within the chicken gut microbiome revealed by metagenomics and culture.</title>
        <authorList>
            <person name="Gilroy R."/>
            <person name="Ravi A."/>
            <person name="Getino M."/>
            <person name="Pursley I."/>
            <person name="Horton D.L."/>
            <person name="Alikhan N.F."/>
            <person name="Baker D."/>
            <person name="Gharbi K."/>
            <person name="Hall N."/>
            <person name="Watson M."/>
            <person name="Adriaenssens E.M."/>
            <person name="Foster-Nyarko E."/>
            <person name="Jarju S."/>
            <person name="Secka A."/>
            <person name="Antonio M."/>
            <person name="Oren A."/>
            <person name="Chaudhuri R.R."/>
            <person name="La Ragione R."/>
            <person name="Hildebrand F."/>
            <person name="Pallen M.J."/>
        </authorList>
    </citation>
    <scope>NUCLEOTIDE SEQUENCE</scope>
    <source>
        <strain evidence="10">CHK188-11489</strain>
    </source>
</reference>
<dbReference type="GO" id="GO:0009306">
    <property type="term" value="P:protein secretion"/>
    <property type="evidence" value="ECO:0007669"/>
    <property type="project" value="UniProtKB-UniRule"/>
</dbReference>
<evidence type="ECO:0000256" key="2">
    <source>
        <dbReference type="ARBA" id="ARBA00008445"/>
    </source>
</evidence>
<evidence type="ECO:0000313" key="10">
    <source>
        <dbReference type="EMBL" id="HIZ61894.1"/>
    </source>
</evidence>
<sequence>MVYYTPHEKLKECYSMNWYEIALGFVLIAVSLFIIVFTLGQEQKGQGLSAAIMGENSHMAAGRERGIDAKLAKWTRVFGVVFFVVTLVICVLSARL</sequence>
<evidence type="ECO:0000256" key="9">
    <source>
        <dbReference type="RuleBase" id="RU365087"/>
    </source>
</evidence>
<dbReference type="Proteomes" id="UP000824105">
    <property type="component" value="Unassembled WGS sequence"/>
</dbReference>
<feature type="transmembrane region" description="Helical" evidence="9">
    <location>
        <begin position="74"/>
        <end position="94"/>
    </location>
</feature>
<keyword evidence="4 9" id="KW-0812">Transmembrane</keyword>
<evidence type="ECO:0000313" key="11">
    <source>
        <dbReference type="Proteomes" id="UP000824105"/>
    </source>
</evidence>
<name>A0A9D2FIJ6_9FIRM</name>
<gene>
    <name evidence="10" type="primary">secG</name>
    <name evidence="10" type="ORF">H9724_03890</name>
</gene>
<evidence type="ECO:0000256" key="8">
    <source>
        <dbReference type="ARBA" id="ARBA00023136"/>
    </source>
</evidence>
<evidence type="ECO:0000256" key="6">
    <source>
        <dbReference type="ARBA" id="ARBA00022989"/>
    </source>
</evidence>
<evidence type="ECO:0000256" key="7">
    <source>
        <dbReference type="ARBA" id="ARBA00023010"/>
    </source>
</evidence>
<keyword evidence="9" id="KW-1003">Cell membrane</keyword>
<accession>A0A9D2FIJ6</accession>
<proteinExistence type="inferred from homology"/>
<keyword evidence="3 9" id="KW-0813">Transport</keyword>
<dbReference type="Pfam" id="PF03840">
    <property type="entry name" value="SecG"/>
    <property type="match status" value="1"/>
</dbReference>
<dbReference type="AlphaFoldDB" id="A0A9D2FIJ6"/>
<comment type="function">
    <text evidence="9">Involved in protein export. Participates in an early event of protein translocation.</text>
</comment>
<evidence type="ECO:0000256" key="4">
    <source>
        <dbReference type="ARBA" id="ARBA00022692"/>
    </source>
</evidence>
<dbReference type="GO" id="GO:0015450">
    <property type="term" value="F:protein-transporting ATPase activity"/>
    <property type="evidence" value="ECO:0007669"/>
    <property type="project" value="UniProtKB-UniRule"/>
</dbReference>
<feature type="transmembrane region" description="Helical" evidence="9">
    <location>
        <begin position="18"/>
        <end position="39"/>
    </location>
</feature>
<keyword evidence="6 9" id="KW-1133">Transmembrane helix</keyword>
<dbReference type="NCBIfam" id="TIGR00810">
    <property type="entry name" value="secG"/>
    <property type="match status" value="1"/>
</dbReference>
<evidence type="ECO:0000256" key="3">
    <source>
        <dbReference type="ARBA" id="ARBA00022448"/>
    </source>
</evidence>
<dbReference type="EMBL" id="DXBF01000033">
    <property type="protein sequence ID" value="HIZ61894.1"/>
    <property type="molecule type" value="Genomic_DNA"/>
</dbReference>
<dbReference type="InterPro" id="IPR004692">
    <property type="entry name" value="SecG"/>
</dbReference>
<evidence type="ECO:0000256" key="1">
    <source>
        <dbReference type="ARBA" id="ARBA00004141"/>
    </source>
</evidence>
<comment type="similarity">
    <text evidence="2 9">Belongs to the SecG family.</text>
</comment>